<keyword evidence="2" id="KW-1185">Reference proteome</keyword>
<dbReference type="RefSeq" id="WP_236258287.1">
    <property type="nucleotide sequence ID" value="NZ_BNEK01000005.1"/>
</dbReference>
<protein>
    <submittedName>
        <fullName evidence="1">Uncharacterized protein</fullName>
    </submittedName>
</protein>
<evidence type="ECO:0000313" key="2">
    <source>
        <dbReference type="Proteomes" id="UP001054854"/>
    </source>
</evidence>
<dbReference type="Proteomes" id="UP001054854">
    <property type="component" value="Unassembled WGS sequence"/>
</dbReference>
<gene>
    <name evidence="1" type="ORF">TPA0910_52010</name>
</gene>
<evidence type="ECO:0000313" key="1">
    <source>
        <dbReference type="EMBL" id="GHJ30768.1"/>
    </source>
</evidence>
<organism evidence="1 2">
    <name type="scientific">Streptomyces hygroscopicus</name>
    <dbReference type="NCBI Taxonomy" id="1912"/>
    <lineage>
        <taxon>Bacteria</taxon>
        <taxon>Bacillati</taxon>
        <taxon>Actinomycetota</taxon>
        <taxon>Actinomycetes</taxon>
        <taxon>Kitasatosporales</taxon>
        <taxon>Streptomycetaceae</taxon>
        <taxon>Streptomyces</taxon>
        <taxon>Streptomyces violaceusniger group</taxon>
    </lineage>
</organism>
<proteinExistence type="predicted"/>
<name>A0ABQ3U574_STRHY</name>
<accession>A0ABQ3U574</accession>
<reference evidence="1" key="1">
    <citation type="submission" date="2024-05" db="EMBL/GenBank/DDBJ databases">
        <title>Whole genome shotgun sequence of Streptomyces hygroscopicus NBRC 113678.</title>
        <authorList>
            <person name="Komaki H."/>
            <person name="Tamura T."/>
        </authorList>
    </citation>
    <scope>NUCLEOTIDE SEQUENCE</scope>
    <source>
        <strain evidence="1">N11-34</strain>
    </source>
</reference>
<dbReference type="EMBL" id="BNEK01000005">
    <property type="protein sequence ID" value="GHJ30768.1"/>
    <property type="molecule type" value="Genomic_DNA"/>
</dbReference>
<sequence>MGFWGRTAHGGSTWRRIGGLLIVVSLFLPGIGPASADTIGRARTADAPGAREPSIAVPYRVDEL</sequence>
<comment type="caution">
    <text evidence="1">The sequence shown here is derived from an EMBL/GenBank/DDBJ whole genome shotgun (WGS) entry which is preliminary data.</text>
</comment>